<proteinExistence type="predicted"/>
<accession>A0A3E1KFP2</accession>
<dbReference type="GO" id="GO:0008477">
    <property type="term" value="F:purine nucleosidase activity"/>
    <property type="evidence" value="ECO:0007669"/>
    <property type="project" value="TreeGrafter"/>
</dbReference>
<gene>
    <name evidence="6" type="ORF">DZD52_17010</name>
    <name evidence="5" type="ORF">M3O51_10295</name>
</gene>
<evidence type="ECO:0000313" key="5">
    <source>
        <dbReference type="EMBL" id="MCL1551686.1"/>
    </source>
</evidence>
<keyword evidence="1 6" id="KW-0378">Hydrolase</keyword>
<dbReference type="CDD" id="cd00455">
    <property type="entry name" value="nuc_hydro"/>
    <property type="match status" value="1"/>
</dbReference>
<dbReference type="GeneID" id="97210674"/>
<organism evidence="6 7">
    <name type="scientific">Xanthomonas nasturtii</name>
    <dbReference type="NCBI Taxonomy" id="1843581"/>
    <lineage>
        <taxon>Bacteria</taxon>
        <taxon>Pseudomonadati</taxon>
        <taxon>Pseudomonadota</taxon>
        <taxon>Gammaproteobacteria</taxon>
        <taxon>Lysobacterales</taxon>
        <taxon>Lysobacteraceae</taxon>
        <taxon>Xanthomonas</taxon>
    </lineage>
</organism>
<dbReference type="Gene3D" id="3.90.245.10">
    <property type="entry name" value="Ribonucleoside hydrolase-like"/>
    <property type="match status" value="1"/>
</dbReference>
<dbReference type="Proteomes" id="UP001167357">
    <property type="component" value="Unassembled WGS sequence"/>
</dbReference>
<evidence type="ECO:0000313" key="7">
    <source>
        <dbReference type="Proteomes" id="UP000259570"/>
    </source>
</evidence>
<dbReference type="GO" id="GO:0005829">
    <property type="term" value="C:cytosol"/>
    <property type="evidence" value="ECO:0007669"/>
    <property type="project" value="TreeGrafter"/>
</dbReference>
<evidence type="ECO:0000256" key="3">
    <source>
        <dbReference type="SAM" id="SignalP"/>
    </source>
</evidence>
<dbReference type="InterPro" id="IPR001910">
    <property type="entry name" value="Inosine/uridine_hydrolase_dom"/>
</dbReference>
<dbReference type="Pfam" id="PF01156">
    <property type="entry name" value="IU_nuc_hydro"/>
    <property type="match status" value="1"/>
</dbReference>
<dbReference type="RefSeq" id="WP_116906539.1">
    <property type="nucleotide sequence ID" value="NZ_CP142084.2"/>
</dbReference>
<protein>
    <submittedName>
        <fullName evidence="6">Nucleoside hydrolase</fullName>
    </submittedName>
</protein>
<dbReference type="InterPro" id="IPR023186">
    <property type="entry name" value="IUNH"/>
</dbReference>
<dbReference type="GO" id="GO:0006152">
    <property type="term" value="P:purine nucleoside catabolic process"/>
    <property type="evidence" value="ECO:0007669"/>
    <property type="project" value="TreeGrafter"/>
</dbReference>
<comment type="caution">
    <text evidence="6">The sequence shown here is derived from an EMBL/GenBank/DDBJ whole genome shotgun (WGS) entry which is preliminary data.</text>
</comment>
<dbReference type="PANTHER" id="PTHR12304">
    <property type="entry name" value="INOSINE-URIDINE PREFERRING NUCLEOSIDE HYDROLASE"/>
    <property type="match status" value="1"/>
</dbReference>
<reference evidence="5" key="2">
    <citation type="submission" date="2022-04" db="EMBL/GenBank/DDBJ databases">
        <title>Genomic comparison of 19 strains of Xanthomonas nasturtii, a newly emerging watercress pathogen.</title>
        <authorList>
            <person name="Harrison J."/>
            <person name="Greer S."/>
            <person name="Hussain R."/>
            <person name="Lascelles D."/>
            <person name="Roberts M."/>
            <person name="Carter B."/>
            <person name="Bryning A."/>
            <person name="Carroll S."/>
            <person name="Aspin A."/>
            <person name="Cruz L."/>
            <person name="Cruz J."/>
            <person name="Grant M."/>
            <person name="Vicente J."/>
            <person name="Studholme D.J."/>
        </authorList>
    </citation>
    <scope>NUCLEOTIDE SEQUENCE</scope>
    <source>
        <strain evidence="5">10016B</strain>
    </source>
</reference>
<evidence type="ECO:0000256" key="1">
    <source>
        <dbReference type="ARBA" id="ARBA00022801"/>
    </source>
</evidence>
<dbReference type="OrthoDB" id="9797882at2"/>
<evidence type="ECO:0000313" key="6">
    <source>
        <dbReference type="EMBL" id="RFF37374.1"/>
    </source>
</evidence>
<dbReference type="STRING" id="1843581.A7D16_13670"/>
<evidence type="ECO:0000313" key="8">
    <source>
        <dbReference type="Proteomes" id="UP001167357"/>
    </source>
</evidence>
<dbReference type="EMBL" id="QUZM01000043">
    <property type="protein sequence ID" value="RFF37374.1"/>
    <property type="molecule type" value="Genomic_DNA"/>
</dbReference>
<dbReference type="Proteomes" id="UP000259570">
    <property type="component" value="Unassembled WGS sequence"/>
</dbReference>
<feature type="domain" description="Inosine/uridine-preferring nucleoside hydrolase" evidence="4">
    <location>
        <begin position="44"/>
        <end position="321"/>
    </location>
</feature>
<feature type="signal peptide" evidence="3">
    <location>
        <begin position="1"/>
        <end position="25"/>
    </location>
</feature>
<keyword evidence="3" id="KW-0732">Signal</keyword>
<dbReference type="EMBL" id="JAMBED010000019">
    <property type="protein sequence ID" value="MCL1551686.1"/>
    <property type="molecule type" value="Genomic_DNA"/>
</dbReference>
<keyword evidence="8" id="KW-1185">Reference proteome</keyword>
<feature type="chain" id="PRO_5017791220" evidence="3">
    <location>
        <begin position="26"/>
        <end position="333"/>
    </location>
</feature>
<dbReference type="InterPro" id="IPR036452">
    <property type="entry name" value="Ribo_hydro-like"/>
</dbReference>
<keyword evidence="2" id="KW-0326">Glycosidase</keyword>
<dbReference type="PANTHER" id="PTHR12304:SF4">
    <property type="entry name" value="URIDINE NUCLEOSIDASE"/>
    <property type="match status" value="1"/>
</dbReference>
<sequence>MRRIIRNAWLTAGLCCAAAVAQAQAAAVTTAQAAQPPTATELLVVSTDIGDDIDDAFALGLLLRSPQLQVLGIASAWGDTSLRAQLLQRLLQQAGRSEIPLAVGARTTSSIAFSQARWAAKGQLPGKLPDAAAMILQQARRHPGEVTLLVLGPMTDAALAQQRDPAGFAKLKRIVAMGGSVRVGYGKSAYRPASVPAPEYNILSDVSAAQRVFAAGVPIVLLPLDATQIMLEEPERIALFAHGDGLTDALTQLYYQWRTTDQPWASATPTVFDVVPVAWLLDPRLCPTTPLHLDVDGQGYTREGAGTPNVQACLRADKPALIEMYMRTVLQLR</sequence>
<reference evidence="6 7" key="1">
    <citation type="submission" date="2018-08" db="EMBL/GenBank/DDBJ databases">
        <title>Genome sequencing of X. nasturtii WHRI 8984.</title>
        <authorList>
            <person name="Studholme D.J."/>
            <person name="Mchugh J."/>
            <person name="Vicente J."/>
        </authorList>
    </citation>
    <scope>NUCLEOTIDE SEQUENCE [LARGE SCALE GENOMIC DNA]</scope>
    <source>
        <strain evidence="6 7">WHRI 8984</strain>
    </source>
</reference>
<evidence type="ECO:0000256" key="2">
    <source>
        <dbReference type="ARBA" id="ARBA00023295"/>
    </source>
</evidence>
<dbReference type="SUPFAM" id="SSF53590">
    <property type="entry name" value="Nucleoside hydrolase"/>
    <property type="match status" value="1"/>
</dbReference>
<name>A0A3E1KFP2_9XANT</name>
<dbReference type="AlphaFoldDB" id="A0A3E1KFP2"/>
<evidence type="ECO:0000259" key="4">
    <source>
        <dbReference type="Pfam" id="PF01156"/>
    </source>
</evidence>